<dbReference type="InterPro" id="IPR050095">
    <property type="entry name" value="ECF_ABC_transporter_ATP-bd"/>
</dbReference>
<dbReference type="SUPFAM" id="SSF52540">
    <property type="entry name" value="P-loop containing nucleoside triphosphate hydrolases"/>
    <property type="match status" value="1"/>
</dbReference>
<keyword evidence="2" id="KW-0813">Transport</keyword>
<dbReference type="PANTHER" id="PTHR43553:SF24">
    <property type="entry name" value="ENERGY-COUPLING FACTOR TRANSPORTER ATP-BINDING PROTEIN ECFA1"/>
    <property type="match status" value="1"/>
</dbReference>
<evidence type="ECO:0000313" key="6">
    <source>
        <dbReference type="EMBL" id="BDG09977.1"/>
    </source>
</evidence>
<dbReference type="PROSITE" id="PS50893">
    <property type="entry name" value="ABC_TRANSPORTER_2"/>
    <property type="match status" value="1"/>
</dbReference>
<accession>A0ABM7XDU4</accession>
<keyword evidence="4 6" id="KW-0067">ATP-binding</keyword>
<organism evidence="6 7">
    <name type="scientific">Anaeromyxobacter paludicola</name>
    <dbReference type="NCBI Taxonomy" id="2918171"/>
    <lineage>
        <taxon>Bacteria</taxon>
        <taxon>Pseudomonadati</taxon>
        <taxon>Myxococcota</taxon>
        <taxon>Myxococcia</taxon>
        <taxon>Myxococcales</taxon>
        <taxon>Cystobacterineae</taxon>
        <taxon>Anaeromyxobacteraceae</taxon>
        <taxon>Anaeromyxobacter</taxon>
    </lineage>
</organism>
<gene>
    <name evidence="6" type="ORF">AMPC_30900</name>
</gene>
<dbReference type="InterPro" id="IPR027417">
    <property type="entry name" value="P-loop_NTPase"/>
</dbReference>
<feature type="domain" description="ABC transporter" evidence="5">
    <location>
        <begin position="16"/>
        <end position="246"/>
    </location>
</feature>
<dbReference type="Gene3D" id="3.40.50.300">
    <property type="entry name" value="P-loop containing nucleotide triphosphate hydrolases"/>
    <property type="match status" value="1"/>
</dbReference>
<dbReference type="CDD" id="cd03225">
    <property type="entry name" value="ABC_cobalt_CbiO_domain1"/>
    <property type="match status" value="1"/>
</dbReference>
<keyword evidence="7" id="KW-1185">Reference proteome</keyword>
<dbReference type="PANTHER" id="PTHR43553">
    <property type="entry name" value="HEAVY METAL TRANSPORTER"/>
    <property type="match status" value="1"/>
</dbReference>
<evidence type="ECO:0000259" key="5">
    <source>
        <dbReference type="PROSITE" id="PS50893"/>
    </source>
</evidence>
<dbReference type="GO" id="GO:0005524">
    <property type="term" value="F:ATP binding"/>
    <property type="evidence" value="ECO:0007669"/>
    <property type="project" value="UniProtKB-KW"/>
</dbReference>
<dbReference type="EMBL" id="AP025592">
    <property type="protein sequence ID" value="BDG09977.1"/>
    <property type="molecule type" value="Genomic_DNA"/>
</dbReference>
<protein>
    <submittedName>
        <fullName evidence="6">ABC transporter ATP-binding protein</fullName>
    </submittedName>
</protein>
<proteinExistence type="inferred from homology"/>
<dbReference type="Pfam" id="PF00005">
    <property type="entry name" value="ABC_tran"/>
    <property type="match status" value="1"/>
</dbReference>
<dbReference type="SMART" id="SM00382">
    <property type="entry name" value="AAA"/>
    <property type="match status" value="1"/>
</dbReference>
<dbReference type="InterPro" id="IPR003439">
    <property type="entry name" value="ABC_transporter-like_ATP-bd"/>
</dbReference>
<dbReference type="Proteomes" id="UP001162734">
    <property type="component" value="Chromosome"/>
</dbReference>
<evidence type="ECO:0000256" key="3">
    <source>
        <dbReference type="ARBA" id="ARBA00022741"/>
    </source>
</evidence>
<dbReference type="RefSeq" id="WP_248342374.1">
    <property type="nucleotide sequence ID" value="NZ_AP025592.1"/>
</dbReference>
<name>A0ABM7XDU4_9BACT</name>
<keyword evidence="3" id="KW-0547">Nucleotide-binding</keyword>
<dbReference type="InterPro" id="IPR003593">
    <property type="entry name" value="AAA+_ATPase"/>
</dbReference>
<evidence type="ECO:0000313" key="7">
    <source>
        <dbReference type="Proteomes" id="UP001162734"/>
    </source>
</evidence>
<dbReference type="InterPro" id="IPR015856">
    <property type="entry name" value="ABC_transpr_CbiO/EcfA_su"/>
</dbReference>
<evidence type="ECO:0000256" key="1">
    <source>
        <dbReference type="ARBA" id="ARBA00005417"/>
    </source>
</evidence>
<dbReference type="PROSITE" id="PS00211">
    <property type="entry name" value="ABC_TRANSPORTER_1"/>
    <property type="match status" value="1"/>
</dbReference>
<evidence type="ECO:0000256" key="2">
    <source>
        <dbReference type="ARBA" id="ARBA00022448"/>
    </source>
</evidence>
<sequence>MTGPAPAPGARPAELVALEGVAFRYPDGTEALRGVDLRLGEGERLGLVGPNGAGKTTLISLLAGLVEPSAGTARVAGLPLAPASLPEIRARTGFLFNDPDDQLFMPTVLEDVAFAPLAAGVPPAEAEARARAALEEMGAGRLAGRFPGHLSSGEKRAVTLAGALVTGPRLLVLDEPTAFLDPYARRQLLGRLSRLEQGLLVVTHDLELVVELCPRVAVLDGGRVVADGPTAAVLGDERLMAAHRLETPHILKHRHPHGGALRGG</sequence>
<comment type="similarity">
    <text evidence="1">Belongs to the ABC transporter superfamily.</text>
</comment>
<evidence type="ECO:0000256" key="4">
    <source>
        <dbReference type="ARBA" id="ARBA00022840"/>
    </source>
</evidence>
<dbReference type="InterPro" id="IPR017871">
    <property type="entry name" value="ABC_transporter-like_CS"/>
</dbReference>
<reference evidence="7" key="1">
    <citation type="journal article" date="2022" name="Int. J. Syst. Evol. Microbiol.">
        <title>Anaeromyxobacter oryzae sp. nov., Anaeromyxobacter diazotrophicus sp. nov. and Anaeromyxobacter paludicola sp. nov., isolated from paddy soils.</title>
        <authorList>
            <person name="Itoh H."/>
            <person name="Xu Z."/>
            <person name="Mise K."/>
            <person name="Masuda Y."/>
            <person name="Ushijima N."/>
            <person name="Hayakawa C."/>
            <person name="Shiratori Y."/>
            <person name="Senoo K."/>
        </authorList>
    </citation>
    <scope>NUCLEOTIDE SEQUENCE [LARGE SCALE GENOMIC DNA]</scope>
    <source>
        <strain evidence="7">Red630</strain>
    </source>
</reference>